<dbReference type="Pfam" id="PF25023">
    <property type="entry name" value="TEN_YD-shell"/>
    <property type="match status" value="1"/>
</dbReference>
<dbReference type="PANTHER" id="PTHR32305">
    <property type="match status" value="1"/>
</dbReference>
<keyword evidence="6" id="KW-0472">Membrane</keyword>
<keyword evidence="5" id="KW-0843">Virulence</keyword>
<organism evidence="8 9">
    <name type="scientific">Mucilaginibacter sabulilitoris</name>
    <dbReference type="NCBI Taxonomy" id="1173583"/>
    <lineage>
        <taxon>Bacteria</taxon>
        <taxon>Pseudomonadati</taxon>
        <taxon>Bacteroidota</taxon>
        <taxon>Sphingobacteriia</taxon>
        <taxon>Sphingobacteriales</taxon>
        <taxon>Sphingobacteriaceae</taxon>
        <taxon>Mucilaginibacter</taxon>
    </lineage>
</organism>
<dbReference type="Gene3D" id="2.40.128.340">
    <property type="match status" value="1"/>
</dbReference>
<feature type="transmembrane region" description="Helical" evidence="6">
    <location>
        <begin position="1896"/>
        <end position="1921"/>
    </location>
</feature>
<dbReference type="InterPro" id="IPR022385">
    <property type="entry name" value="Rhs_assc_core"/>
</dbReference>
<gene>
    <name evidence="8" type="ORF">SNE25_15890</name>
</gene>
<dbReference type="EMBL" id="CP139558">
    <property type="protein sequence ID" value="WPU97003.1"/>
    <property type="molecule type" value="Genomic_DNA"/>
</dbReference>
<evidence type="ECO:0000256" key="2">
    <source>
        <dbReference type="ARBA" id="ARBA00022525"/>
    </source>
</evidence>
<dbReference type="InterPro" id="IPR028994">
    <property type="entry name" value="Integrin_alpha_N"/>
</dbReference>
<evidence type="ECO:0000256" key="1">
    <source>
        <dbReference type="ARBA" id="ARBA00004613"/>
    </source>
</evidence>
<comment type="subcellular location">
    <subcellularLocation>
        <location evidence="1">Secreted</location>
    </subcellularLocation>
</comment>
<keyword evidence="6" id="KW-1133">Transmembrane helix</keyword>
<dbReference type="InterPro" id="IPR003284">
    <property type="entry name" value="Sal_SpvB"/>
</dbReference>
<dbReference type="PANTHER" id="PTHR32305:SF15">
    <property type="entry name" value="PROTEIN RHSA-RELATED"/>
    <property type="match status" value="1"/>
</dbReference>
<dbReference type="InterPro" id="IPR050708">
    <property type="entry name" value="T6SS_VgrG/RHS"/>
</dbReference>
<keyword evidence="6" id="KW-0812">Transmembrane</keyword>
<dbReference type="RefSeq" id="WP_321566089.1">
    <property type="nucleotide sequence ID" value="NZ_CP139558.1"/>
</dbReference>
<dbReference type="NCBIfam" id="TIGR03696">
    <property type="entry name" value="Rhs_assc_core"/>
    <property type="match status" value="1"/>
</dbReference>
<evidence type="ECO:0000256" key="4">
    <source>
        <dbReference type="ARBA" id="ARBA00022737"/>
    </source>
</evidence>
<dbReference type="Pfam" id="PF03534">
    <property type="entry name" value="SpvB"/>
    <property type="match status" value="1"/>
</dbReference>
<evidence type="ECO:0000313" key="8">
    <source>
        <dbReference type="EMBL" id="WPU97003.1"/>
    </source>
</evidence>
<evidence type="ECO:0000313" key="9">
    <source>
        <dbReference type="Proteomes" id="UP001324380"/>
    </source>
</evidence>
<keyword evidence="4" id="KW-0677">Repeat</keyword>
<reference evidence="8 9" key="1">
    <citation type="submission" date="2023-11" db="EMBL/GenBank/DDBJ databases">
        <title>Analysis of the Genomes of Mucilaginibacter gossypii cycad 4 and M. sabulilitoris SNA2: microbes with the potential for plant growth promotion.</title>
        <authorList>
            <person name="Hirsch A.M."/>
            <person name="Humm E."/>
            <person name="Rubbi M."/>
            <person name="Del Vecchio G."/>
            <person name="Ha S.M."/>
            <person name="Pellegrini M."/>
            <person name="Gunsalus R.P."/>
        </authorList>
    </citation>
    <scope>NUCLEOTIDE SEQUENCE [LARGE SCALE GENOMIC DNA]</scope>
    <source>
        <strain evidence="8 9">SNA2</strain>
    </source>
</reference>
<dbReference type="SUPFAM" id="SSF69318">
    <property type="entry name" value="Integrin alpha N-terminal domain"/>
    <property type="match status" value="1"/>
</dbReference>
<proteinExistence type="predicted"/>
<keyword evidence="2" id="KW-0964">Secreted</keyword>
<evidence type="ECO:0000259" key="7">
    <source>
        <dbReference type="Pfam" id="PF25023"/>
    </source>
</evidence>
<keyword evidence="9" id="KW-1185">Reference proteome</keyword>
<dbReference type="Proteomes" id="UP001324380">
    <property type="component" value="Chromosome"/>
</dbReference>
<dbReference type="Gene3D" id="2.180.10.10">
    <property type="entry name" value="RHS repeat-associated core"/>
    <property type="match status" value="3"/>
</dbReference>
<keyword evidence="3" id="KW-0732">Signal</keyword>
<evidence type="ECO:0000256" key="6">
    <source>
        <dbReference type="SAM" id="Phobius"/>
    </source>
</evidence>
<evidence type="ECO:0000256" key="3">
    <source>
        <dbReference type="ARBA" id="ARBA00022729"/>
    </source>
</evidence>
<feature type="transmembrane region" description="Helical" evidence="6">
    <location>
        <begin position="1860"/>
        <end position="1884"/>
    </location>
</feature>
<accession>A0ABZ0TV78</accession>
<dbReference type="InterPro" id="IPR006530">
    <property type="entry name" value="YD"/>
</dbReference>
<dbReference type="InterPro" id="IPR013517">
    <property type="entry name" value="FG-GAP"/>
</dbReference>
<evidence type="ECO:0000256" key="5">
    <source>
        <dbReference type="ARBA" id="ARBA00023026"/>
    </source>
</evidence>
<dbReference type="InterPro" id="IPR056823">
    <property type="entry name" value="TEN-like_YD-shell"/>
</dbReference>
<feature type="transmembrane region" description="Helical" evidence="6">
    <location>
        <begin position="1933"/>
        <end position="1958"/>
    </location>
</feature>
<feature type="domain" description="Teneurin-like YD-shell" evidence="7">
    <location>
        <begin position="1542"/>
        <end position="1848"/>
    </location>
</feature>
<name>A0ABZ0TV78_9SPHI</name>
<sequence length="2104" mass="227335">MATLKQYSSANAATDTNTVPAVGLKSANFQVDGSGQASYTIPVEVPPGIAGMQPKLEITYNHRQPNGILGVGWSLTGLSAISRSKANYAIDNFNGAVSYDSFDRYALDGQRLINIDGEYGEAGTLYYTEQQSWRYIKAGATANDGFIVTTKNGEKWYYGTTDDSRILAAGTSDIRVWALHAITDRNGNSIIYTYTQSPKLANSQNGAADEGAYYIDSISYTLRDGLDANRFVSFVYEQRPDVISSFVGGYPVPLSYRLITLSTALASHVQVKSFTFNYTTSASTGLSCITTITESGSDSVTQLQPTVITWQEQDSPGFDINDASVLDQHLNAIGIETMDVNGDGCTDVVQLWLDHDGAINASTYLATPANGSTQYILSKNSYLGVFPANRQIFPADLTGDGRSDLLIVYASGPNSNLKLAAFLSDGSGFVAQDIFDTGDTWSSKHLNFFPMDVNGDGRTDLVETYAHYDPSSGGDLLYFRSYLSLLGTGSGPAFTSGIVSETTDPAYPTHELAFWPLDVNGDGMVDLVRIWQNGSNDHVIATSYISVSKAIDDVSFSKTQKTDLGVLNFANQIAFFPVDVNGDGVVDMLQIWKESAGGKTTLHFTTFLCNAGGGFITGPDSAFEGQTIDPENYFSLNITGGGLSNIINKWVSGTDLYFTLYTASPSGTYSLTGDIPAGQAGSVINMAKFYGGDVNGDGKADFIRMSLDQNQQINIVPYVSTGLYPDLVTNIVNPLGGETAIEYAPLTNSDIYTSNADTSFPQGPGLRYPHPITPAQFPMQAVIGQSIYVVSSYTQTTNSDINRFTYQNQYNITYTDASINLLGRGFEGFKTIGTLNTANNCNTIQTYNLDYPLTGTIAETRIEGDNLLMALTTTTYESFVRATGVNPNQQVVEVLKTATLNAQYDYGEQNLDYAIKETFEYDDYGNLIKDSYLGNVDPNTGKSLSNSDVVYHYKLFENNLLADGWVLGLPLYAKDSANDKDPDIVQFNSGDFHLEKSTYTDNTYNEASNSKWDNINNCYLTTTYEYDEYGNRKSQALPGGATTTYEYEPDYHTYPMQTTLPPNADGVSLVTCYGYDPRFGAEIAKKDVNGFISVNSLDSFGRTQYIQGPVPQINNAATDLNELTTLVTGNTQIKQAFLDAEVVTLQTITFESDGSGGLFKRQNSLQSFPTDIGRVFVWYKTYVDGLGRERQTIQQTGQSSGNITVLTDYDSGNKPVQKSLPFLSTESVSPQTSNYIIYTYDVLERILSQTQPVGENNDETSVTTWVYSRGGLVTQTSASGTDSSYVQAFEHHAYAGKDKVIKNTVAADNNAVTTYNYDAVARLYKTTDPATTSNPDGVSNYITYDSIDRQLTLDNPDQNTTGNADIKALSYQYDASTGLLGNQTDAALATTAYEYDKLGRVLKTTLSDSRVINYTYDDASVNGNGRLTKVSLSATDKTVESQYEFTYDVYGNTNQVTLTIQGQNDPFVTAKVFNPQKQVISTVYPDSSELSRTFDYGYMVSQSLDGARIDYSLDDYTASGKAGQMIFGKGILPADGIITNYTYNASDQLYQESLTGNAGDLLKFGYQYDALGQLLQVTDDLTSNNNQVFTYFNKRLASAIIPGFDDGGYGYDQSGNIVSKDGSNYTYQAHFAKSITQNGTEMFSAVPDACGRTQTRTSNGVTLNFSYDSLGCLNKVADDQQNMVLEVSSDYSGKRLKETQPDGSVTLYIDAAYQVKLSGSETTIIKYLQDGQGSVASVSTVSADKTISYFRRNNKGSITHTFDSTGVIATIIQYDGYGLSKLIKGPDDPQPRYEQRQWNEKTSLYYFGTRYYDPVIGRFLTPDSGLGAKDHLMADVQNRYAFELNNPVNNIDTSGNNASWIAGLIIGIALIAVGVALMVFTGGVSAPLIALGVSETVAGIASGAILGAVVGAGINASIYSATHKNDDKFWGGYFASAAIGAAVGFVSGGAFSGIGAAVEASSFGIRAGAYIIGGSLVTSGSDSLNQFVNNAIDKNIVGKDGVGLGDGVGRAAITGAIFGAVAGLTQASAEAKFLKTRYVMDGETLSSEPIELRPVAANDPSASLLPKPYTTIKYVENTLKTRAIMVTMNTASAITDASLEAAGL</sequence>
<dbReference type="Pfam" id="PF13517">
    <property type="entry name" value="FG-GAP_3"/>
    <property type="match status" value="1"/>
</dbReference>
<protein>
    <submittedName>
        <fullName evidence="8">RHS repeat-associated core domain-containing protein</fullName>
    </submittedName>
</protein>
<dbReference type="NCBIfam" id="TIGR01643">
    <property type="entry name" value="YD_repeat_2x"/>
    <property type="match status" value="1"/>
</dbReference>